<protein>
    <recommendedName>
        <fullName evidence="3">TPR repeat-containing protein</fullName>
    </recommendedName>
</protein>
<proteinExistence type="predicted"/>
<evidence type="ECO:0000313" key="2">
    <source>
        <dbReference type="Proteomes" id="UP000013526"/>
    </source>
</evidence>
<sequence>MFGVDGSEMARQDPMAQWRQHTRLANHHFAEGNHLAALPGYRQALLLAEQQLLRWQDADEVVAALVVACHNLADLMMAMGEDSNAATLLCQAHQCLLQLSHSSHCRNALRVAALNHSRYTQMELLSFLRKWGPNIAIQTCLDQCHCQEGVSHTLH</sequence>
<comment type="caution">
    <text evidence="1">The sequence shown here is derived from an EMBL/GenBank/DDBJ whole genome shotgun (WGS) entry which is preliminary data.</text>
</comment>
<keyword evidence="2" id="KW-1185">Reference proteome</keyword>
<evidence type="ECO:0000313" key="1">
    <source>
        <dbReference type="EMBL" id="EOD55303.1"/>
    </source>
</evidence>
<accession>R1F651</accession>
<dbReference type="AlphaFoldDB" id="R1F651"/>
<dbReference type="PATRIC" id="fig|1268236.3.peg.1907"/>
<dbReference type="Proteomes" id="UP000013526">
    <property type="component" value="Unassembled WGS sequence"/>
</dbReference>
<dbReference type="Gene3D" id="1.25.40.10">
    <property type="entry name" value="Tetratricopeptide repeat domain"/>
    <property type="match status" value="1"/>
</dbReference>
<dbReference type="InterPro" id="IPR011990">
    <property type="entry name" value="TPR-like_helical_dom_sf"/>
</dbReference>
<organism evidence="1 2">
    <name type="scientific">Aeromonas molluscorum 848</name>
    <dbReference type="NCBI Taxonomy" id="1268236"/>
    <lineage>
        <taxon>Bacteria</taxon>
        <taxon>Pseudomonadati</taxon>
        <taxon>Pseudomonadota</taxon>
        <taxon>Gammaproteobacteria</taxon>
        <taxon>Aeromonadales</taxon>
        <taxon>Aeromonadaceae</taxon>
        <taxon>Aeromonas</taxon>
    </lineage>
</organism>
<dbReference type="EMBL" id="AQGQ01000052">
    <property type="protein sequence ID" value="EOD55303.1"/>
    <property type="molecule type" value="Genomic_DNA"/>
</dbReference>
<dbReference type="Pfam" id="PF10952">
    <property type="entry name" value="DUF2753"/>
    <property type="match status" value="1"/>
</dbReference>
<evidence type="ECO:0008006" key="3">
    <source>
        <dbReference type="Google" id="ProtNLM"/>
    </source>
</evidence>
<dbReference type="InterPro" id="IPR020206">
    <property type="entry name" value="Uncharacterised_VP2110"/>
</dbReference>
<reference evidence="1 2" key="1">
    <citation type="journal article" date="2013" name="Genome Announc.">
        <title>Draft Genome Sequence of Aeromonas molluscorum Strain 848TT, Isolated from Bivalve Molluscs.</title>
        <authorList>
            <person name="Spataro N."/>
            <person name="Farfan M."/>
            <person name="Albarral V."/>
            <person name="Sanglas A."/>
            <person name="Loren J.G."/>
            <person name="Fuste M.C."/>
            <person name="Bosch E."/>
        </authorList>
    </citation>
    <scope>NUCLEOTIDE SEQUENCE [LARGE SCALE GENOMIC DNA]</scope>
    <source>
        <strain evidence="1 2">848</strain>
    </source>
</reference>
<name>R1F651_9GAMM</name>
<gene>
    <name evidence="1" type="ORF">G113_09662</name>
</gene>